<dbReference type="EMBL" id="CZCZ02000007">
    <property type="protein sequence ID" value="CAC5341118.1"/>
    <property type="molecule type" value="Genomic_DNA"/>
</dbReference>
<comment type="caution">
    <text evidence="1">The sequence shown here is derived from an EMBL/GenBank/DDBJ whole genome shotgun (WGS) entry which is preliminary data.</text>
</comment>
<keyword evidence="2" id="KW-1185">Reference proteome</keyword>
<reference evidence="1" key="1">
    <citation type="submission" date="2020-05" db="EMBL/GenBank/DDBJ databases">
        <authorList>
            <consortium name="Genoscope - CEA"/>
            <person name="William W."/>
        </authorList>
    </citation>
    <scope>NUCLEOTIDE SEQUENCE [LARGE SCALE GENOMIC DNA]</scope>
    <source>
        <strain evidence="1">PCC 7821</strain>
    </source>
</reference>
<protein>
    <submittedName>
        <fullName evidence="1">Uncharacterized protein</fullName>
    </submittedName>
</protein>
<accession>A0A6J7ZGU9</accession>
<dbReference type="Proteomes" id="UP000196521">
    <property type="component" value="Unassembled WGS sequence"/>
</dbReference>
<proteinExistence type="predicted"/>
<organism evidence="1 2">
    <name type="scientific">Planktothrix rubescens CCAP 1459/22</name>
    <dbReference type="NCBI Taxonomy" id="329571"/>
    <lineage>
        <taxon>Bacteria</taxon>
        <taxon>Bacillati</taxon>
        <taxon>Cyanobacteriota</taxon>
        <taxon>Cyanophyceae</taxon>
        <taxon>Oscillatoriophycideae</taxon>
        <taxon>Oscillatoriales</taxon>
        <taxon>Microcoleaceae</taxon>
        <taxon>Planktothrix</taxon>
    </lineage>
</organism>
<evidence type="ECO:0000313" key="1">
    <source>
        <dbReference type="EMBL" id="CAC5341118.1"/>
    </source>
</evidence>
<dbReference type="AlphaFoldDB" id="A0A6J7ZGU9"/>
<gene>
    <name evidence="1" type="ORF">PLAN_120313</name>
</gene>
<name>A0A6J7ZGU9_PLARU</name>
<evidence type="ECO:0000313" key="2">
    <source>
        <dbReference type="Proteomes" id="UP000196521"/>
    </source>
</evidence>
<sequence>MLPMALMAICSIRVRKMGRLPRLNGYSTILKNGKSYGKMPVKRQNLGDGPQLPNSYDATIKGFSAVTPFPPLPSIQWKLQAPGKDVNHDHPLSVIIYSITQSINIF</sequence>